<gene>
    <name evidence="1" type="ORF">SAMN04487990_105185</name>
</gene>
<protein>
    <submittedName>
        <fullName evidence="1">Uncharacterized protein</fullName>
    </submittedName>
</protein>
<dbReference type="OrthoDB" id="882812at2"/>
<dbReference type="Proteomes" id="UP000198846">
    <property type="component" value="Unassembled WGS sequence"/>
</dbReference>
<keyword evidence="2" id="KW-1185">Reference proteome</keyword>
<sequence>MSYDLMVFNPKTAPRTASDFMQWYKQQTAWEEDHSYTDPKVTSEALNGWFLDMITDFPALNGPYAPADDDDKMDNDEITDYSIGKEIIYAGFRWSVAEKAYPKMLTLAEKHKVGFYDPSGDGSILFPNNHGRLEAINIKSKPWWKFWS</sequence>
<dbReference type="AlphaFoldDB" id="A0A1H3XUP4"/>
<name>A0A1H3XUP4_BIZPA</name>
<evidence type="ECO:0000313" key="2">
    <source>
        <dbReference type="Proteomes" id="UP000198846"/>
    </source>
</evidence>
<dbReference type="EMBL" id="FNQK01000005">
    <property type="protein sequence ID" value="SEA03185.1"/>
    <property type="molecule type" value="Genomic_DNA"/>
</dbReference>
<reference evidence="2" key="1">
    <citation type="submission" date="2016-10" db="EMBL/GenBank/DDBJ databases">
        <authorList>
            <person name="Varghese N."/>
            <person name="Submissions S."/>
        </authorList>
    </citation>
    <scope>NUCLEOTIDE SEQUENCE [LARGE SCALE GENOMIC DNA]</scope>
    <source>
        <strain evidence="2">DSM 23842</strain>
    </source>
</reference>
<evidence type="ECO:0000313" key="1">
    <source>
        <dbReference type="EMBL" id="SEA03185.1"/>
    </source>
</evidence>
<organism evidence="1 2">
    <name type="scientific">Bizionia paragorgiae</name>
    <dbReference type="NCBI Taxonomy" id="283786"/>
    <lineage>
        <taxon>Bacteria</taxon>
        <taxon>Pseudomonadati</taxon>
        <taxon>Bacteroidota</taxon>
        <taxon>Flavobacteriia</taxon>
        <taxon>Flavobacteriales</taxon>
        <taxon>Flavobacteriaceae</taxon>
        <taxon>Bizionia</taxon>
    </lineage>
</organism>
<dbReference type="RefSeq" id="WP_092133139.1">
    <property type="nucleotide sequence ID" value="NZ_FNQK01000005.1"/>
</dbReference>
<dbReference type="STRING" id="283786.SAMN04487990_105185"/>
<accession>A0A1H3XUP4</accession>
<proteinExistence type="predicted"/>